<keyword evidence="5" id="KW-0720">Serine protease</keyword>
<evidence type="ECO:0000256" key="1">
    <source>
        <dbReference type="ARBA" id="ARBA00004370"/>
    </source>
</evidence>
<feature type="active site" description="Proton donor/acceptor" evidence="7">
    <location>
        <position position="203"/>
    </location>
</feature>
<keyword evidence="8" id="KW-1133">Transmembrane helix</keyword>
<organism evidence="10 11">
    <name type="scientific">Halioxenophilus aromaticivorans</name>
    <dbReference type="NCBI Taxonomy" id="1306992"/>
    <lineage>
        <taxon>Bacteria</taxon>
        <taxon>Pseudomonadati</taxon>
        <taxon>Pseudomonadota</taxon>
        <taxon>Gammaproteobacteria</taxon>
        <taxon>Alteromonadales</taxon>
        <taxon>Alteromonadaceae</taxon>
        <taxon>Halioxenophilus</taxon>
    </lineage>
</organism>
<dbReference type="GO" id="GO:0006465">
    <property type="term" value="P:signal peptide processing"/>
    <property type="evidence" value="ECO:0007669"/>
    <property type="project" value="InterPro"/>
</dbReference>
<evidence type="ECO:0000256" key="8">
    <source>
        <dbReference type="SAM" id="Phobius"/>
    </source>
</evidence>
<gene>
    <name evidence="10" type="primary">sppA_1</name>
    <name evidence="10" type="ORF">GCM10025791_11870</name>
</gene>
<dbReference type="InterPro" id="IPR004635">
    <property type="entry name" value="Pept_S49_SppA"/>
</dbReference>
<name>A0AAV3TZB9_9ALTE</name>
<dbReference type="PIRSF" id="PIRSF001217">
    <property type="entry name" value="Protease_4_SppA"/>
    <property type="match status" value="1"/>
</dbReference>
<dbReference type="InterPro" id="IPR047272">
    <property type="entry name" value="S49_SppA_C"/>
</dbReference>
<feature type="transmembrane region" description="Helical" evidence="8">
    <location>
        <begin position="21"/>
        <end position="44"/>
    </location>
</feature>
<comment type="similarity">
    <text evidence="2">Belongs to the peptidase S49 family.</text>
</comment>
<dbReference type="GO" id="GO:0016020">
    <property type="term" value="C:membrane"/>
    <property type="evidence" value="ECO:0007669"/>
    <property type="project" value="UniProtKB-SubCell"/>
</dbReference>
<protein>
    <submittedName>
        <fullName evidence="10">Signal peptide peptidase SppA</fullName>
    </submittedName>
</protein>
<accession>A0AAV3TZB9</accession>
<evidence type="ECO:0000259" key="9">
    <source>
        <dbReference type="Pfam" id="PF01343"/>
    </source>
</evidence>
<keyword evidence="6 8" id="KW-0472">Membrane</keyword>
<keyword evidence="3" id="KW-0645">Protease</keyword>
<evidence type="ECO:0000256" key="2">
    <source>
        <dbReference type="ARBA" id="ARBA00008683"/>
    </source>
</evidence>
<dbReference type="InterPro" id="IPR047217">
    <property type="entry name" value="S49_SppA_67K_type_N"/>
</dbReference>
<dbReference type="Proteomes" id="UP001409585">
    <property type="component" value="Unassembled WGS sequence"/>
</dbReference>
<comment type="subcellular location">
    <subcellularLocation>
        <location evidence="1">Membrane</location>
    </subcellularLocation>
</comment>
<evidence type="ECO:0000256" key="7">
    <source>
        <dbReference type="PIRSR" id="PIRSR001217-1"/>
    </source>
</evidence>
<feature type="active site" description="Nucleophile" evidence="7">
    <location>
        <position position="404"/>
    </location>
</feature>
<proteinExistence type="inferred from homology"/>
<evidence type="ECO:0000313" key="10">
    <source>
        <dbReference type="EMBL" id="GAA4935861.1"/>
    </source>
</evidence>
<dbReference type="NCBIfam" id="TIGR00706">
    <property type="entry name" value="SppA_dom"/>
    <property type="match status" value="1"/>
</dbReference>
<dbReference type="PANTHER" id="PTHR33209">
    <property type="entry name" value="PROTEASE 4"/>
    <property type="match status" value="1"/>
</dbReference>
<feature type="domain" description="Peptidase S49" evidence="9">
    <location>
        <begin position="388"/>
        <end position="538"/>
    </location>
</feature>
<dbReference type="SUPFAM" id="SSF52096">
    <property type="entry name" value="ClpP/crotonase"/>
    <property type="match status" value="2"/>
</dbReference>
<keyword evidence="8" id="KW-0812">Transmembrane</keyword>
<evidence type="ECO:0000256" key="6">
    <source>
        <dbReference type="ARBA" id="ARBA00023136"/>
    </source>
</evidence>
<evidence type="ECO:0000256" key="5">
    <source>
        <dbReference type="ARBA" id="ARBA00022825"/>
    </source>
</evidence>
<dbReference type="EMBL" id="BAABLX010000007">
    <property type="protein sequence ID" value="GAA4935861.1"/>
    <property type="molecule type" value="Genomic_DNA"/>
</dbReference>
<dbReference type="Gene3D" id="3.90.226.10">
    <property type="entry name" value="2-enoyl-CoA Hydratase, Chain A, domain 1"/>
    <property type="match status" value="3"/>
</dbReference>
<comment type="caution">
    <text evidence="10">The sequence shown here is derived from an EMBL/GenBank/DDBJ whole genome shotgun (WGS) entry which is preliminary data.</text>
</comment>
<reference evidence="11" key="1">
    <citation type="journal article" date="2019" name="Int. J. Syst. Evol. Microbiol.">
        <title>The Global Catalogue of Microorganisms (GCM) 10K type strain sequencing project: providing services to taxonomists for standard genome sequencing and annotation.</title>
        <authorList>
            <consortium name="The Broad Institute Genomics Platform"/>
            <consortium name="The Broad Institute Genome Sequencing Center for Infectious Disease"/>
            <person name="Wu L."/>
            <person name="Ma J."/>
        </authorList>
    </citation>
    <scope>NUCLEOTIDE SEQUENCE [LARGE SCALE GENOMIC DNA]</scope>
    <source>
        <strain evidence="11">JCM 19134</strain>
    </source>
</reference>
<feature type="domain" description="Peptidase S49" evidence="9">
    <location>
        <begin position="135"/>
        <end position="284"/>
    </location>
</feature>
<dbReference type="AlphaFoldDB" id="A0AAV3TZB9"/>
<dbReference type="PANTHER" id="PTHR33209:SF1">
    <property type="entry name" value="PEPTIDASE S49 DOMAIN-CONTAINING PROTEIN"/>
    <property type="match status" value="1"/>
</dbReference>
<evidence type="ECO:0000256" key="3">
    <source>
        <dbReference type="ARBA" id="ARBA00022670"/>
    </source>
</evidence>
<keyword evidence="4" id="KW-0378">Hydrolase</keyword>
<dbReference type="CDD" id="cd07023">
    <property type="entry name" value="S49_Sppa_N_C"/>
    <property type="match status" value="1"/>
</dbReference>
<dbReference type="InterPro" id="IPR029045">
    <property type="entry name" value="ClpP/crotonase-like_dom_sf"/>
</dbReference>
<dbReference type="GO" id="GO:0008236">
    <property type="term" value="F:serine-type peptidase activity"/>
    <property type="evidence" value="ECO:0007669"/>
    <property type="project" value="UniProtKB-KW"/>
</dbReference>
<dbReference type="RefSeq" id="WP_345418544.1">
    <property type="nucleotide sequence ID" value="NZ_AP031496.1"/>
</dbReference>
<dbReference type="InterPro" id="IPR004634">
    <property type="entry name" value="Pept_S49_pIV"/>
</dbReference>
<dbReference type="Pfam" id="PF01343">
    <property type="entry name" value="Peptidase_S49"/>
    <property type="match status" value="2"/>
</dbReference>
<dbReference type="InterPro" id="IPR002142">
    <property type="entry name" value="Peptidase_S49"/>
</dbReference>
<keyword evidence="11" id="KW-1185">Reference proteome</keyword>
<dbReference type="Gene3D" id="6.20.330.10">
    <property type="match status" value="1"/>
</dbReference>
<evidence type="ECO:0000256" key="4">
    <source>
        <dbReference type="ARBA" id="ARBA00022801"/>
    </source>
</evidence>
<evidence type="ECO:0000313" key="11">
    <source>
        <dbReference type="Proteomes" id="UP001409585"/>
    </source>
</evidence>
<sequence length="618" mass="67574">MSASSPGLFRRFFGGIWRTVTWLRVAFFNLLFLLLLVIIVTALWPKKPLQISNESLLVLAPSGLLVDQYTYIDPMTQLLGGQQAENAETLVSDLVDAIDLAAADDNISAMVLKLDELAGGGISKLEEIGQALDRFRATEKPIYAYGTNLSQEQYYLAAHANEVRMDPLGSVLVTGFASYRNYFKEALDKLSVNMHVFRAGDFKSAMEPFMRNDMSQEAKENNQLWLNELWGVYASRIEELRQLPAGALNDFINTMDKSLQEYQGDFGRLALDAGLVDELTTSAQWRAFIEPKLGKDQEYAVDHANYLSIRRAGFIPGTKAKVAVITARGTIAQGDRPNGEIGDQSFLQQLEQVQDDKAVKALVVRIDSGGGGVNASEAIRQGLLELRRSRDIPIAISMGSVAASGGYWMATAGDEIWATPTTITGSIGVFAAFPTVEQSLEKVGIHTDGLSTTDLAGAMRIDRELSPMTQSLVQQSINHMYRVFLDIVSQARDTSPEAVDRIAQGRVWSGSKALELGLVDNLGNLDDVIGRAAEMAGLDDYDIEAIKKPLTPVEQLVAEINKATVTHSVKSALGLATQSTLSPSFMAHVQRVLEPWLALDKLDDPRGFYALCATCVTP</sequence>
<dbReference type="NCBIfam" id="TIGR00705">
    <property type="entry name" value="SppA_67K"/>
    <property type="match status" value="1"/>
</dbReference>
<dbReference type="CDD" id="cd07018">
    <property type="entry name" value="S49_SppA_67K_type"/>
    <property type="match status" value="1"/>
</dbReference>